<dbReference type="EMBL" id="APBQ01000119">
    <property type="protein sequence ID" value="ENY75904.1"/>
    <property type="molecule type" value="Genomic_DNA"/>
</dbReference>
<protein>
    <submittedName>
        <fullName evidence="2">Uncharacterized protein</fullName>
    </submittedName>
</protein>
<dbReference type="Proteomes" id="UP000013237">
    <property type="component" value="Unassembled WGS sequence"/>
</dbReference>
<keyword evidence="1" id="KW-0472">Membrane</keyword>
<reference evidence="2 3" key="1">
    <citation type="submission" date="2013-02" db="EMBL/GenBank/DDBJ databases">
        <title>Insights into the proteome of triclosan-resistant Pseudomonas putida TRO1, isolated from activated sludge.</title>
        <authorList>
            <person name="Lolas I.B."/>
            <person name="Almeida B."/>
            <person name="Starnawski P.M."/>
            <person name="Soenderkaer M."/>
            <person name="Nielsen K.L."/>
            <person name="Nielsen J.L."/>
        </authorList>
    </citation>
    <scope>NUCLEOTIDE SEQUENCE [LARGE SCALE GENOMIC DNA]</scope>
    <source>
        <strain evidence="2 3">TRO1</strain>
    </source>
</reference>
<comment type="caution">
    <text evidence="2">The sequence shown here is derived from an EMBL/GenBank/DDBJ whole genome shotgun (WGS) entry which is preliminary data.</text>
</comment>
<keyword evidence="1" id="KW-1133">Transmembrane helix</keyword>
<proteinExistence type="predicted"/>
<evidence type="ECO:0000313" key="2">
    <source>
        <dbReference type="EMBL" id="ENY75904.1"/>
    </source>
</evidence>
<name>A0AAD2W843_PSEPU</name>
<feature type="transmembrane region" description="Helical" evidence="1">
    <location>
        <begin position="7"/>
        <end position="28"/>
    </location>
</feature>
<gene>
    <name evidence="2" type="ORF">C206_19716</name>
</gene>
<sequence>MTQDDRYYMIFSVVAVLVLDLAATYVFLNAIP</sequence>
<evidence type="ECO:0000313" key="3">
    <source>
        <dbReference type="Proteomes" id="UP000013237"/>
    </source>
</evidence>
<organism evidence="2 3">
    <name type="scientific">Pseudomonas putida TRO1</name>
    <dbReference type="NCBI Taxonomy" id="1227924"/>
    <lineage>
        <taxon>Bacteria</taxon>
        <taxon>Pseudomonadati</taxon>
        <taxon>Pseudomonadota</taxon>
        <taxon>Gammaproteobacteria</taxon>
        <taxon>Pseudomonadales</taxon>
        <taxon>Pseudomonadaceae</taxon>
        <taxon>Pseudomonas</taxon>
    </lineage>
</organism>
<accession>A0AAD2W843</accession>
<keyword evidence="1" id="KW-0812">Transmembrane</keyword>
<dbReference type="AlphaFoldDB" id="A0AAD2W843"/>
<evidence type="ECO:0000256" key="1">
    <source>
        <dbReference type="SAM" id="Phobius"/>
    </source>
</evidence>